<keyword evidence="5" id="KW-1185">Reference proteome</keyword>
<dbReference type="EMBL" id="ARYI01000003">
    <property type="protein sequence ID" value="KCZ95609.1"/>
    <property type="molecule type" value="Genomic_DNA"/>
</dbReference>
<evidence type="ECO:0000256" key="2">
    <source>
        <dbReference type="ARBA" id="ARBA00023315"/>
    </source>
</evidence>
<dbReference type="PANTHER" id="PTHR43877">
    <property type="entry name" value="AMINOALKYLPHOSPHONATE N-ACETYLTRANSFERASE-RELATED-RELATED"/>
    <property type="match status" value="1"/>
</dbReference>
<accession>A0A059FY59</accession>
<dbReference type="SUPFAM" id="SSF55729">
    <property type="entry name" value="Acyl-CoA N-acyltransferases (Nat)"/>
    <property type="match status" value="1"/>
</dbReference>
<keyword evidence="1 4" id="KW-0808">Transferase</keyword>
<dbReference type="PANTHER" id="PTHR43877:SF1">
    <property type="entry name" value="ACETYLTRANSFERASE"/>
    <property type="match status" value="1"/>
</dbReference>
<comment type="caution">
    <text evidence="4">The sequence shown here is derived from an EMBL/GenBank/DDBJ whole genome shotgun (WGS) entry which is preliminary data.</text>
</comment>
<dbReference type="InterPro" id="IPR000182">
    <property type="entry name" value="GNAT_dom"/>
</dbReference>
<evidence type="ECO:0000313" key="5">
    <source>
        <dbReference type="Proteomes" id="UP000025061"/>
    </source>
</evidence>
<dbReference type="PROSITE" id="PS51186">
    <property type="entry name" value="GNAT"/>
    <property type="match status" value="1"/>
</dbReference>
<dbReference type="InterPro" id="IPR050832">
    <property type="entry name" value="Bact_Acetyltransf"/>
</dbReference>
<evidence type="ECO:0000259" key="3">
    <source>
        <dbReference type="PROSITE" id="PS51186"/>
    </source>
</evidence>
<dbReference type="Proteomes" id="UP000025061">
    <property type="component" value="Unassembled WGS sequence"/>
</dbReference>
<sequence length="188" mass="20221">MTDRSPQRSDFSHRIATPEDAAEISLLMELAIGELQKGFLSPEQIAVSRSIMGLDRTLIADGTYFLIHDIETGQLAASGGWSRRATLYGGDHTAAQRNDALLRPGTDAARIRAMYTHPGFTRRGLGRMILSLCEDAAAAEGFTQLEMGATLAGVPLYEACGYRLIEHTIGASADGVEVPVLRMGKTLA</sequence>
<reference evidence="4 5" key="1">
    <citation type="submission" date="2013-04" db="EMBL/GenBank/DDBJ databases">
        <title>Hyphomonas hirschiana VP5 Genome Sequencing.</title>
        <authorList>
            <person name="Lai Q."/>
            <person name="Shao Z."/>
        </authorList>
    </citation>
    <scope>NUCLEOTIDE SEQUENCE [LARGE SCALE GENOMIC DNA]</scope>
    <source>
        <strain evidence="4 5">VP5</strain>
    </source>
</reference>
<dbReference type="PATRIC" id="fig|1280951.3.peg.1135"/>
<organism evidence="4 5">
    <name type="scientific">Hyphomonas hirschiana VP5</name>
    <dbReference type="NCBI Taxonomy" id="1280951"/>
    <lineage>
        <taxon>Bacteria</taxon>
        <taxon>Pseudomonadati</taxon>
        <taxon>Pseudomonadota</taxon>
        <taxon>Alphaproteobacteria</taxon>
        <taxon>Hyphomonadales</taxon>
        <taxon>Hyphomonadaceae</taxon>
        <taxon>Hyphomonas</taxon>
    </lineage>
</organism>
<dbReference type="Pfam" id="PF00583">
    <property type="entry name" value="Acetyltransf_1"/>
    <property type="match status" value="1"/>
</dbReference>
<protein>
    <submittedName>
        <fullName evidence="4">Acetyltransferase</fullName>
    </submittedName>
</protein>
<dbReference type="RefSeq" id="WP_011645476.1">
    <property type="nucleotide sequence ID" value="NZ_ARYI01000003.1"/>
</dbReference>
<evidence type="ECO:0000313" key="4">
    <source>
        <dbReference type="EMBL" id="KCZ95609.1"/>
    </source>
</evidence>
<proteinExistence type="predicted"/>
<dbReference type="CDD" id="cd04301">
    <property type="entry name" value="NAT_SF"/>
    <property type="match status" value="1"/>
</dbReference>
<keyword evidence="2" id="KW-0012">Acyltransferase</keyword>
<dbReference type="InterPro" id="IPR016181">
    <property type="entry name" value="Acyl_CoA_acyltransferase"/>
</dbReference>
<dbReference type="AlphaFoldDB" id="A0A059FY59"/>
<feature type="domain" description="N-acetyltransferase" evidence="3">
    <location>
        <begin position="11"/>
        <end position="188"/>
    </location>
</feature>
<gene>
    <name evidence="4" type="ORF">HHI_05615</name>
</gene>
<dbReference type="Gene3D" id="3.40.630.30">
    <property type="match status" value="1"/>
</dbReference>
<evidence type="ECO:0000256" key="1">
    <source>
        <dbReference type="ARBA" id="ARBA00022679"/>
    </source>
</evidence>
<dbReference type="GO" id="GO:0016747">
    <property type="term" value="F:acyltransferase activity, transferring groups other than amino-acyl groups"/>
    <property type="evidence" value="ECO:0007669"/>
    <property type="project" value="InterPro"/>
</dbReference>
<name>A0A059FY59_9PROT</name>
<dbReference type="OrthoDB" id="118465at2"/>